<dbReference type="STRING" id="2282107.A0A286U832"/>
<dbReference type="AlphaFoldDB" id="A0A286U832"/>
<dbReference type="Proteomes" id="UP000217199">
    <property type="component" value="Unassembled WGS sequence"/>
</dbReference>
<keyword evidence="2" id="KW-0677">Repeat</keyword>
<sequence length="846" mass="95145">MASGTRSIPVSLLDLTAAQVRNSRNPVMNQSGRLHRRFVQTLVLKPQTNVRPGYLHPSSERKGKGVASRTEKYDYTNRIKSGPASILIKRVEDLVKKTSQDAVNIKTPEEEDVEGTLFYEEAELQSFYTDLLSHEQESSSKRENARIENNTDYDMVLEDAAKRLIVQQDPNTSHSTSSVLSGPSLANRLTARRMHKEESLGLNLVPPPLNERELHHCILQRATDVANGLDQTRRVIGGTSATVPIQILSEKEWEAITRKCIVEDELEIAEYALNLIKVLHENVPERFVNEVMNTHAGRGDVRAVESLLRKGLTAQVTARQRDIHIKSHLKSESQMYNVHTALTTLHNYEGLALLPPLKSYARCISALFSTPSAECHAQAWDLFSHMRYVAHAKPDPLLYALMIRACAGTGFSHSTYRADPVRALDLWTEMTMEAGYTPTVGAYNAIIIACARSKEYATEAFRLAREMLDSHRDAYGNPLLKPDRETFAALLTAAKVNGDLRRTRWLLAELLSICKKEIEAGQKPSIYPDEEIMVHVLHSYNAYKPPFHRSTTKVVDEGDVNSAYDNVGEEGSPEEKAVKNASFSRNFTVTPPQTSTEVLSEVDALWNRILEDKGENISVSNEQNLFSGAFSSVYISTKLVNCYLAVHYGHDSIENSRKLFNETFEKLGVERSARSYVEALERCATNKPGERQIAEAFAKELWSGWSTISNTLTARSTKDARMIERAYVAMIRVLVLFGDLDTAMKLLREFFAKYSPGNIIHITPKHEMRSSRTTLFASRPLVRLTVDSEVPDDTVPPLLTFRDLELLHHRLVSAGSAHRGDITFIKYICKAYEGSLRKRRDATIRA</sequence>
<keyword evidence="6" id="KW-0560">Oxidoreductase</keyword>
<evidence type="ECO:0000313" key="6">
    <source>
        <dbReference type="EMBL" id="PAV15767.1"/>
    </source>
</evidence>
<dbReference type="GO" id="GO:0004497">
    <property type="term" value="F:monooxygenase activity"/>
    <property type="evidence" value="ECO:0007669"/>
    <property type="project" value="UniProtKB-KW"/>
</dbReference>
<evidence type="ECO:0000256" key="2">
    <source>
        <dbReference type="ARBA" id="ARBA00022737"/>
    </source>
</evidence>
<accession>A0A286U832</accession>
<feature type="compositionally biased region" description="Basic and acidic residues" evidence="5">
    <location>
        <begin position="58"/>
        <end position="69"/>
    </location>
</feature>
<feature type="region of interest" description="Disordered" evidence="5">
    <location>
        <begin position="49"/>
        <end position="69"/>
    </location>
</feature>
<organism evidence="6 7">
    <name type="scientific">Pyrrhoderma noxium</name>
    <dbReference type="NCBI Taxonomy" id="2282107"/>
    <lineage>
        <taxon>Eukaryota</taxon>
        <taxon>Fungi</taxon>
        <taxon>Dikarya</taxon>
        <taxon>Basidiomycota</taxon>
        <taxon>Agaricomycotina</taxon>
        <taxon>Agaricomycetes</taxon>
        <taxon>Hymenochaetales</taxon>
        <taxon>Hymenochaetaceae</taxon>
        <taxon>Pyrrhoderma</taxon>
    </lineage>
</organism>
<name>A0A286U832_9AGAM</name>
<dbReference type="InParanoid" id="A0A286U832"/>
<keyword evidence="7" id="KW-1185">Reference proteome</keyword>
<evidence type="ECO:0000256" key="1">
    <source>
        <dbReference type="ARBA" id="ARBA00006192"/>
    </source>
</evidence>
<evidence type="ECO:0000256" key="4">
    <source>
        <dbReference type="ARBA" id="ARBA00044511"/>
    </source>
</evidence>
<protein>
    <submittedName>
        <fullName evidence="6">Cytochrome P450 monooxygenase 113</fullName>
    </submittedName>
</protein>
<evidence type="ECO:0000313" key="7">
    <source>
        <dbReference type="Proteomes" id="UP000217199"/>
    </source>
</evidence>
<comment type="caution">
    <text evidence="6">The sequence shown here is derived from an EMBL/GenBank/DDBJ whole genome shotgun (WGS) entry which is preliminary data.</text>
</comment>
<dbReference type="GO" id="GO:0031930">
    <property type="term" value="P:mitochondria-nucleus signaling pathway"/>
    <property type="evidence" value="ECO:0007669"/>
    <property type="project" value="TreeGrafter"/>
</dbReference>
<dbReference type="EMBL" id="NBII01000009">
    <property type="protein sequence ID" value="PAV15767.1"/>
    <property type="molecule type" value="Genomic_DNA"/>
</dbReference>
<dbReference type="PANTHER" id="PTHR47936:SF1">
    <property type="entry name" value="PENTATRICOPEPTIDE REPEAT-CONTAINING PROTEIN GUN1, CHLOROPLASTIC"/>
    <property type="match status" value="1"/>
</dbReference>
<comment type="subunit">
    <text evidence="4">Binds to mitochondrial small subunit 15S rRNA.</text>
</comment>
<dbReference type="OrthoDB" id="5588846at2759"/>
<evidence type="ECO:0000256" key="3">
    <source>
        <dbReference type="ARBA" id="ARBA00044493"/>
    </source>
</evidence>
<comment type="similarity">
    <text evidence="1">Belongs to the CCM1 family.</text>
</comment>
<evidence type="ECO:0000256" key="5">
    <source>
        <dbReference type="SAM" id="MobiDB-lite"/>
    </source>
</evidence>
<dbReference type="InterPro" id="IPR011990">
    <property type="entry name" value="TPR-like_helical_dom_sf"/>
</dbReference>
<gene>
    <name evidence="6" type="ORF">PNOK_0862500</name>
</gene>
<comment type="function">
    <text evidence="3">Regulates mitochondrial small subunit maturation by controlling 15S rRNA 5'-end processing. Localizes to the 5' precursor of the 15S rRNA in a position that is subsequently occupied by mS47 in the mature yeast mtSSU. Uses structure and sequence-specific RNA recognition, binding to a single-stranded region of the precursor and specifically recognizing bases -6 to -1. The exchange of Ccm1 for mS47 is coupled to the irreversible removal of precursor rRNA that is accompanied by conformational changes of the mitoribosomal proteins uS5m and mS26. These conformational changes signal completion of 5'-end rRNA processing through protection of the mature 5'-end of the 15S rRNA and stabilization of mS47. The removal of the 5' precursor together with the dissociation of Ccm1 may be catalyzed by the 5'-3' exoribonuclease Pet127. Involved in the specific removal of group I introns in mitochondrial encoded transcripts.</text>
</comment>
<keyword evidence="6" id="KW-0503">Monooxygenase</keyword>
<reference evidence="6 7" key="1">
    <citation type="journal article" date="2017" name="Mol. Ecol.">
        <title>Comparative and population genomic landscape of Phellinus noxius: A hypervariable fungus causing root rot in trees.</title>
        <authorList>
            <person name="Chung C.L."/>
            <person name="Lee T.J."/>
            <person name="Akiba M."/>
            <person name="Lee H.H."/>
            <person name="Kuo T.H."/>
            <person name="Liu D."/>
            <person name="Ke H.M."/>
            <person name="Yokoi T."/>
            <person name="Roa M.B."/>
            <person name="Lu M.J."/>
            <person name="Chang Y.Y."/>
            <person name="Ann P.J."/>
            <person name="Tsai J.N."/>
            <person name="Chen C.Y."/>
            <person name="Tzean S.S."/>
            <person name="Ota Y."/>
            <person name="Hattori T."/>
            <person name="Sahashi N."/>
            <person name="Liou R.F."/>
            <person name="Kikuchi T."/>
            <person name="Tsai I.J."/>
        </authorList>
    </citation>
    <scope>NUCLEOTIDE SEQUENCE [LARGE SCALE GENOMIC DNA]</scope>
    <source>
        <strain evidence="6 7">FFPRI411160</strain>
    </source>
</reference>
<dbReference type="Gene3D" id="1.25.40.10">
    <property type="entry name" value="Tetratricopeptide repeat domain"/>
    <property type="match status" value="1"/>
</dbReference>
<dbReference type="PANTHER" id="PTHR47936">
    <property type="entry name" value="PPR_LONG DOMAIN-CONTAINING PROTEIN"/>
    <property type="match status" value="1"/>
</dbReference>
<proteinExistence type="inferred from homology"/>